<dbReference type="VEuPathDB" id="FungiDB:FUN_011847"/>
<comment type="caution">
    <text evidence="1">The sequence shown here is derived from an EMBL/GenBank/DDBJ whole genome shotgun (WGS) entry which is preliminary data.</text>
</comment>
<organism evidence="1 2">
    <name type="scientific">Rhizophagus irregularis</name>
    <dbReference type="NCBI Taxonomy" id="588596"/>
    <lineage>
        <taxon>Eukaryota</taxon>
        <taxon>Fungi</taxon>
        <taxon>Fungi incertae sedis</taxon>
        <taxon>Mucoromycota</taxon>
        <taxon>Glomeromycotina</taxon>
        <taxon>Glomeromycetes</taxon>
        <taxon>Glomerales</taxon>
        <taxon>Glomeraceae</taxon>
        <taxon>Rhizophagus</taxon>
    </lineage>
</organism>
<protein>
    <submittedName>
        <fullName evidence="1">Uncharacterized protein</fullName>
    </submittedName>
</protein>
<reference evidence="1 2" key="2">
    <citation type="submission" date="2017-10" db="EMBL/GenBank/DDBJ databases">
        <title>Genome analyses suggest a sexual origin of heterokaryosis in a supposedly ancient asexual fungus.</title>
        <authorList>
            <person name="Corradi N."/>
            <person name="Sedzielewska K."/>
            <person name="Noel J."/>
            <person name="Charron P."/>
            <person name="Farinelli L."/>
            <person name="Marton T."/>
            <person name="Kruger M."/>
            <person name="Pelin A."/>
            <person name="Brachmann A."/>
            <person name="Corradi N."/>
        </authorList>
    </citation>
    <scope>NUCLEOTIDE SEQUENCE [LARGE SCALE GENOMIC DNA]</scope>
    <source>
        <strain evidence="1 2">A1</strain>
    </source>
</reference>
<sequence length="246" mass="28861">MDTIALSHEEEVVKWVHNIRDELLRTFYNNFKEVDNFLVDIIKCTTPKEYIEVEKTFMKPDALMKPGKIPTSLNNLKTKVDSACYFSSVFLTKWAGETIRPILEVLLNRVKTTALKYERISAEHKEMLDEYFNLETKFADSKLENEKIVEDLEIRIRKLEVEVLAKEQIKSKNDEIVTNLENRIRNLEADIIAKEQIILEKNEINNNLWGKIKVLEEKREQPTDNTTKMEKEKTPKQKEKKGACTI</sequence>
<evidence type="ECO:0000313" key="2">
    <source>
        <dbReference type="Proteomes" id="UP000232688"/>
    </source>
</evidence>
<gene>
    <name evidence="1" type="ORF">RhiirA1_543179</name>
</gene>
<dbReference type="EMBL" id="LLXH01004168">
    <property type="protein sequence ID" value="PKC53491.1"/>
    <property type="molecule type" value="Genomic_DNA"/>
</dbReference>
<proteinExistence type="predicted"/>
<reference evidence="1 2" key="1">
    <citation type="submission" date="2017-10" db="EMBL/GenBank/DDBJ databases">
        <title>Extensive intraspecific genome diversity in a model arbuscular mycorrhizal fungus.</title>
        <authorList>
            <person name="Chen E.C.H."/>
            <person name="Morin E."/>
            <person name="Baudet D."/>
            <person name="Noel J."/>
            <person name="Ndikumana S."/>
            <person name="Charron P."/>
            <person name="St-Onge C."/>
            <person name="Giorgi J."/>
            <person name="Grigoriev I.V."/>
            <person name="Roux C."/>
            <person name="Martin F.M."/>
            <person name="Corradi N."/>
        </authorList>
    </citation>
    <scope>NUCLEOTIDE SEQUENCE [LARGE SCALE GENOMIC DNA]</scope>
    <source>
        <strain evidence="1 2">A1</strain>
    </source>
</reference>
<accession>A0A2I1DZU8</accession>
<evidence type="ECO:0000313" key="1">
    <source>
        <dbReference type="EMBL" id="PKC53491.1"/>
    </source>
</evidence>
<dbReference type="AlphaFoldDB" id="A0A2I1DZU8"/>
<dbReference type="VEuPathDB" id="FungiDB:RhiirFUN_003714"/>
<dbReference type="Proteomes" id="UP000232688">
    <property type="component" value="Unassembled WGS sequence"/>
</dbReference>
<name>A0A2I1DZU8_9GLOM</name>
<dbReference type="VEuPathDB" id="FungiDB:RhiirA1_543179"/>